<evidence type="ECO:0000313" key="4">
    <source>
        <dbReference type="EMBL" id="RWS04903.1"/>
    </source>
</evidence>
<dbReference type="SUPFAM" id="SSF49854">
    <property type="entry name" value="Spermadhesin, CUB domain"/>
    <property type="match status" value="1"/>
</dbReference>
<dbReference type="PROSITE" id="PS50835">
    <property type="entry name" value="IG_LIKE"/>
    <property type="match status" value="1"/>
</dbReference>
<dbReference type="InterPro" id="IPR013783">
    <property type="entry name" value="Ig-like_fold"/>
</dbReference>
<dbReference type="InterPro" id="IPR007110">
    <property type="entry name" value="Ig-like_dom"/>
</dbReference>
<dbReference type="Proteomes" id="UP000285301">
    <property type="component" value="Unassembled WGS sequence"/>
</dbReference>
<sequence>MNSTNHIEWRFNGQEMKVEGDKKVLRIQKFDTENDGIYECEVNNIEANKLLTKKFFVAHKSAPKSTLSLLRRQSNSDVQSLQIVCEVSGWPFPLVLLLKDRKQLNILDEETIQINHIKYSYEMNLTAEDPLALYTCNAINKLGNHSSRMNVVSSLPSKPQIYRVNDFSVVKFFGKTLGFRPSTSECSEIEVINIAPMVNYKIVFQRIDLLAKDTLINISQPSEFFFAFDSMNEHDFYDKHQGFRFSERSLNLKMNSVYNIRVSVSNVKGYSDYSDWYTYVTTHICGNDVRMMFDGVNLASHENYGKSRNVHPKNYTCSSRISTSSGNKICVRMTREVCNLQTLTLHDNSDESSLILRPDCGDERPVICSASESVHVHYDSPKESFGFYLNFFLKNKSSLTSQCR</sequence>
<dbReference type="SUPFAM" id="SSF48726">
    <property type="entry name" value="Immunoglobulin"/>
    <property type="match status" value="2"/>
</dbReference>
<proteinExistence type="predicted"/>
<comment type="caution">
    <text evidence="2">The sequence shown here is derived from an EMBL/GenBank/DDBJ whole genome shotgun (WGS) entry which is preliminary data.</text>
</comment>
<dbReference type="AlphaFoldDB" id="A0A443QL47"/>
<dbReference type="Gene3D" id="2.60.40.10">
    <property type="entry name" value="Immunoglobulins"/>
    <property type="match status" value="2"/>
</dbReference>
<organism evidence="2 5">
    <name type="scientific">Dinothrombium tinctorium</name>
    <dbReference type="NCBI Taxonomy" id="1965070"/>
    <lineage>
        <taxon>Eukaryota</taxon>
        <taxon>Metazoa</taxon>
        <taxon>Ecdysozoa</taxon>
        <taxon>Arthropoda</taxon>
        <taxon>Chelicerata</taxon>
        <taxon>Arachnida</taxon>
        <taxon>Acari</taxon>
        <taxon>Acariformes</taxon>
        <taxon>Trombidiformes</taxon>
        <taxon>Prostigmata</taxon>
        <taxon>Anystina</taxon>
        <taxon>Parasitengona</taxon>
        <taxon>Trombidioidea</taxon>
        <taxon>Trombidiidae</taxon>
        <taxon>Dinothrombium</taxon>
    </lineage>
</organism>
<dbReference type="InterPro" id="IPR035914">
    <property type="entry name" value="Sperma_CUB_dom_sf"/>
</dbReference>
<dbReference type="InterPro" id="IPR036179">
    <property type="entry name" value="Ig-like_dom_sf"/>
</dbReference>
<evidence type="ECO:0000259" key="1">
    <source>
        <dbReference type="PROSITE" id="PS50835"/>
    </source>
</evidence>
<dbReference type="EMBL" id="NCKU01006211">
    <property type="protein sequence ID" value="RWS03727.1"/>
    <property type="molecule type" value="Genomic_DNA"/>
</dbReference>
<dbReference type="OrthoDB" id="10062932at2759"/>
<dbReference type="EMBL" id="NCKU01005192">
    <property type="protein sequence ID" value="RWS04903.1"/>
    <property type="molecule type" value="Genomic_DNA"/>
</dbReference>
<evidence type="ECO:0000313" key="5">
    <source>
        <dbReference type="Proteomes" id="UP000285301"/>
    </source>
</evidence>
<dbReference type="Gene3D" id="2.60.120.290">
    <property type="entry name" value="Spermadhesin, CUB domain"/>
    <property type="match status" value="1"/>
</dbReference>
<accession>A0A443QL47</accession>
<evidence type="ECO:0000313" key="2">
    <source>
        <dbReference type="EMBL" id="RWS03727.1"/>
    </source>
</evidence>
<reference evidence="2" key="2">
    <citation type="submission" date="2018-11" db="EMBL/GenBank/DDBJ databases">
        <title>Trombidioid mite genomics.</title>
        <authorList>
            <person name="Dong X."/>
        </authorList>
    </citation>
    <scope>NUCLEOTIDE SEQUENCE</scope>
    <source>
        <strain evidence="2">UoL-WK</strain>
    </source>
</reference>
<dbReference type="STRING" id="1965070.A0A443QL47"/>
<feature type="domain" description="Ig-like" evidence="1">
    <location>
        <begin position="1"/>
        <end position="52"/>
    </location>
</feature>
<name>A0A443QL47_9ACAR</name>
<dbReference type="InterPro" id="IPR036116">
    <property type="entry name" value="FN3_sf"/>
</dbReference>
<keyword evidence="5" id="KW-1185">Reference proteome</keyword>
<reference evidence="2 5" key="1">
    <citation type="journal article" date="2018" name="Gigascience">
        <title>Genomes of trombidid mites reveal novel predicted allergens and laterally-transferred genes associated with secondary metabolism.</title>
        <authorList>
            <person name="Dong X."/>
            <person name="Chaisiri K."/>
            <person name="Xia D."/>
            <person name="Armstrong S.D."/>
            <person name="Fang Y."/>
            <person name="Donnelly M.J."/>
            <person name="Kadowaki T."/>
            <person name="McGarry J.W."/>
            <person name="Darby A.C."/>
            <person name="Makepeace B.L."/>
        </authorList>
    </citation>
    <scope>NUCLEOTIDE SEQUENCE [LARGE SCALE GENOMIC DNA]</scope>
    <source>
        <strain evidence="2">UoL-WK</strain>
    </source>
</reference>
<evidence type="ECO:0000313" key="3">
    <source>
        <dbReference type="EMBL" id="RWS03845.1"/>
    </source>
</evidence>
<gene>
    <name evidence="4" type="ORF">B4U79_16366</name>
    <name evidence="3" type="ORF">B4U79_16471</name>
    <name evidence="2" type="ORF">B4U79_16485</name>
</gene>
<dbReference type="SUPFAM" id="SSF49265">
    <property type="entry name" value="Fibronectin type III"/>
    <property type="match status" value="1"/>
</dbReference>
<protein>
    <submittedName>
        <fullName evidence="2">Fasciclin-2-like protein</fullName>
    </submittedName>
</protein>
<dbReference type="EMBL" id="NCKU01006088">
    <property type="protein sequence ID" value="RWS03845.1"/>
    <property type="molecule type" value="Genomic_DNA"/>
</dbReference>